<comment type="caution">
    <text evidence="1">The sequence shown here is derived from an EMBL/GenBank/DDBJ whole genome shotgun (WGS) entry which is preliminary data.</text>
</comment>
<protein>
    <submittedName>
        <fullName evidence="1">Uncharacterized protein</fullName>
    </submittedName>
</protein>
<accession>A0A8H7FBX4</accession>
<reference evidence="1 2" key="1">
    <citation type="journal article" name="Sci. Rep.">
        <title>Telomere-to-telomere assembled and centromere annotated genomes of the two main subspecies of the button mushroom Agaricus bisporus reveal especially polymorphic chromosome ends.</title>
        <authorList>
            <person name="Sonnenberg A.S.M."/>
            <person name="Sedaghat-Telgerd N."/>
            <person name="Lavrijssen B."/>
            <person name="Ohm R.A."/>
            <person name="Hendrickx P.M."/>
            <person name="Scholtmeijer K."/>
            <person name="Baars J.J.P."/>
            <person name="van Peer A."/>
        </authorList>
    </citation>
    <scope>NUCLEOTIDE SEQUENCE [LARGE SCALE GENOMIC DNA]</scope>
    <source>
        <strain evidence="1 2">H119_p4</strain>
    </source>
</reference>
<proteinExistence type="predicted"/>
<evidence type="ECO:0000313" key="2">
    <source>
        <dbReference type="Proteomes" id="UP000629468"/>
    </source>
</evidence>
<dbReference type="AlphaFoldDB" id="A0A8H7FBX4"/>
<dbReference type="Proteomes" id="UP000629468">
    <property type="component" value="Unassembled WGS sequence"/>
</dbReference>
<organism evidence="1 2">
    <name type="scientific">Agaricus bisporus var. burnettii</name>
    <dbReference type="NCBI Taxonomy" id="192524"/>
    <lineage>
        <taxon>Eukaryota</taxon>
        <taxon>Fungi</taxon>
        <taxon>Dikarya</taxon>
        <taxon>Basidiomycota</taxon>
        <taxon>Agaricomycotina</taxon>
        <taxon>Agaricomycetes</taxon>
        <taxon>Agaricomycetidae</taxon>
        <taxon>Agaricales</taxon>
        <taxon>Agaricineae</taxon>
        <taxon>Agaricaceae</taxon>
        <taxon>Agaricus</taxon>
    </lineage>
</organism>
<name>A0A8H7FBX4_AGABI</name>
<gene>
    <name evidence="1" type="ORF">Agabi119p4_1074</name>
</gene>
<evidence type="ECO:0000313" key="1">
    <source>
        <dbReference type="EMBL" id="KAF7784909.1"/>
    </source>
</evidence>
<dbReference type="EMBL" id="JABXXO010000001">
    <property type="protein sequence ID" value="KAF7784909.1"/>
    <property type="molecule type" value="Genomic_DNA"/>
</dbReference>
<sequence length="166" mass="18167">MQCAHVSPITAPMTSTKKATRALISLSDLQGRLTWHLRNNDIVIGELTTCGSLASHGGYDLSVLLGMSQLLITPVCSGKLLRLNILIELFLLSCSSNLALLFNNDDPSRSSFLGLTSWWITATCVEFQSADKISDVRNRAVVCRNDANAHRHRHPKPSKLGGRVNL</sequence>